<evidence type="ECO:0000256" key="8">
    <source>
        <dbReference type="ARBA" id="ARBA00022777"/>
    </source>
</evidence>
<accession>A0A4S2H971</accession>
<dbReference type="EC" id="2.7.13.3" evidence="4"/>
<dbReference type="Pfam" id="PF00512">
    <property type="entry name" value="HisKA"/>
    <property type="match status" value="1"/>
</dbReference>
<evidence type="ECO:0000259" key="13">
    <source>
        <dbReference type="PROSITE" id="PS50109"/>
    </source>
</evidence>
<feature type="transmembrane region" description="Helical" evidence="12">
    <location>
        <begin position="6"/>
        <end position="24"/>
    </location>
</feature>
<dbReference type="NCBIfam" id="TIGR00229">
    <property type="entry name" value="sensory_box"/>
    <property type="match status" value="1"/>
</dbReference>
<dbReference type="Proteomes" id="UP000305451">
    <property type="component" value="Unassembled WGS sequence"/>
</dbReference>
<dbReference type="Gene3D" id="1.10.287.130">
    <property type="match status" value="1"/>
</dbReference>
<evidence type="ECO:0000256" key="6">
    <source>
        <dbReference type="ARBA" id="ARBA00022679"/>
    </source>
</evidence>
<dbReference type="CDD" id="cd00156">
    <property type="entry name" value="REC"/>
    <property type="match status" value="1"/>
</dbReference>
<dbReference type="PANTHER" id="PTHR43047">
    <property type="entry name" value="TWO-COMPONENT HISTIDINE PROTEIN KINASE"/>
    <property type="match status" value="1"/>
</dbReference>
<keyword evidence="7 12" id="KW-0812">Transmembrane</keyword>
<evidence type="ECO:0000256" key="4">
    <source>
        <dbReference type="ARBA" id="ARBA00012438"/>
    </source>
</evidence>
<evidence type="ECO:0000256" key="10">
    <source>
        <dbReference type="ARBA" id="ARBA00023136"/>
    </source>
</evidence>
<dbReference type="CDD" id="cd10322">
    <property type="entry name" value="SLC5sbd"/>
    <property type="match status" value="1"/>
</dbReference>
<evidence type="ECO:0000256" key="2">
    <source>
        <dbReference type="ARBA" id="ARBA00004141"/>
    </source>
</evidence>
<comment type="catalytic activity">
    <reaction evidence="1">
        <text>ATP + protein L-histidine = ADP + protein N-phospho-L-histidine.</text>
        <dbReference type="EC" id="2.7.13.3"/>
    </reaction>
</comment>
<keyword evidence="10 12" id="KW-0472">Membrane</keyword>
<dbReference type="PROSITE" id="PS50109">
    <property type="entry name" value="HIS_KIN"/>
    <property type="match status" value="1"/>
</dbReference>
<feature type="modified residue" description="4-aspartylphosphate" evidence="11">
    <location>
        <position position="1070"/>
    </location>
</feature>
<evidence type="ECO:0000256" key="12">
    <source>
        <dbReference type="SAM" id="Phobius"/>
    </source>
</evidence>
<gene>
    <name evidence="16" type="ORF">E5162_10765</name>
</gene>
<dbReference type="SMART" id="SM00388">
    <property type="entry name" value="HisKA"/>
    <property type="match status" value="1"/>
</dbReference>
<reference evidence="16 17" key="1">
    <citation type="journal article" date="2013" name="Int. J. Syst. Evol. Microbiol.">
        <title>Marinicauda pacifica gen. nov., sp. nov., a prosthecate alphaproteobacterium of the family Hyphomonadaceae isolated from deep seawater.</title>
        <authorList>
            <person name="Zhang X.Y."/>
            <person name="Li G.W."/>
            <person name="Wang C.S."/>
            <person name="Zhang Y.J."/>
            <person name="Xu X.W."/>
            <person name="Li H."/>
            <person name="Liu A."/>
            <person name="Liu C."/>
            <person name="Xie B.B."/>
            <person name="Qin Q.L."/>
            <person name="Xu Z."/>
            <person name="Chen X.L."/>
            <person name="Zhou B.C."/>
            <person name="Zhang Y.Z."/>
        </authorList>
    </citation>
    <scope>NUCLEOTIDE SEQUENCE [LARGE SCALE GENOMIC DNA]</scope>
    <source>
        <strain evidence="16 17">P-1 km-3</strain>
    </source>
</reference>
<dbReference type="SMART" id="SM00448">
    <property type="entry name" value="REC"/>
    <property type="match status" value="1"/>
</dbReference>
<dbReference type="InterPro" id="IPR036097">
    <property type="entry name" value="HisK_dim/P_sf"/>
</dbReference>
<dbReference type="InterPro" id="IPR000014">
    <property type="entry name" value="PAS"/>
</dbReference>
<name>A0A4S2H971_9PROT</name>
<dbReference type="Gene3D" id="3.30.450.20">
    <property type="entry name" value="PAS domain"/>
    <property type="match status" value="1"/>
</dbReference>
<feature type="transmembrane region" description="Helical" evidence="12">
    <location>
        <begin position="234"/>
        <end position="251"/>
    </location>
</feature>
<dbReference type="PRINTS" id="PR00344">
    <property type="entry name" value="BCTRLSENSOR"/>
</dbReference>
<evidence type="ECO:0000256" key="9">
    <source>
        <dbReference type="ARBA" id="ARBA00022989"/>
    </source>
</evidence>
<dbReference type="GO" id="GO:0000155">
    <property type="term" value="F:phosphorelay sensor kinase activity"/>
    <property type="evidence" value="ECO:0007669"/>
    <property type="project" value="InterPro"/>
</dbReference>
<dbReference type="GO" id="GO:0022857">
    <property type="term" value="F:transmembrane transporter activity"/>
    <property type="evidence" value="ECO:0007669"/>
    <property type="project" value="InterPro"/>
</dbReference>
<dbReference type="FunFam" id="3.30.565.10:FF:000049">
    <property type="entry name" value="Two-component sensor histidine kinase"/>
    <property type="match status" value="1"/>
</dbReference>
<feature type="transmembrane region" description="Helical" evidence="12">
    <location>
        <begin position="462"/>
        <end position="484"/>
    </location>
</feature>
<evidence type="ECO:0000313" key="16">
    <source>
        <dbReference type="EMBL" id="TGY92138.1"/>
    </source>
</evidence>
<dbReference type="PROSITE" id="PS50283">
    <property type="entry name" value="NA_SOLUT_SYMP_3"/>
    <property type="match status" value="1"/>
</dbReference>
<dbReference type="PROSITE" id="PS50110">
    <property type="entry name" value="RESPONSE_REGULATORY"/>
    <property type="match status" value="1"/>
</dbReference>
<dbReference type="PROSITE" id="PS50113">
    <property type="entry name" value="PAC"/>
    <property type="match status" value="1"/>
</dbReference>
<feature type="transmembrane region" description="Helical" evidence="12">
    <location>
        <begin position="316"/>
        <end position="349"/>
    </location>
</feature>
<dbReference type="InterPro" id="IPR001734">
    <property type="entry name" value="Na/solute_symporter"/>
</dbReference>
<dbReference type="AlphaFoldDB" id="A0A4S2H971"/>
<feature type="domain" description="Histidine kinase" evidence="13">
    <location>
        <begin position="786"/>
        <end position="1000"/>
    </location>
</feature>
<feature type="domain" description="PAC" evidence="15">
    <location>
        <begin position="683"/>
        <end position="736"/>
    </location>
</feature>
<dbReference type="InterPro" id="IPR005467">
    <property type="entry name" value="His_kinase_dom"/>
</dbReference>
<dbReference type="InterPro" id="IPR003594">
    <property type="entry name" value="HATPase_dom"/>
</dbReference>
<dbReference type="Gene3D" id="3.40.50.2300">
    <property type="match status" value="1"/>
</dbReference>
<feature type="transmembrane region" description="Helical" evidence="12">
    <location>
        <begin position="36"/>
        <end position="58"/>
    </location>
</feature>
<dbReference type="PANTHER" id="PTHR43047:SF9">
    <property type="entry name" value="HISTIDINE KINASE"/>
    <property type="match status" value="1"/>
</dbReference>
<dbReference type="InterPro" id="IPR013656">
    <property type="entry name" value="PAS_4"/>
</dbReference>
<dbReference type="InterPro" id="IPR035965">
    <property type="entry name" value="PAS-like_dom_sf"/>
</dbReference>
<comment type="similarity">
    <text evidence="3">Belongs to the sodium:solute symporter (SSF) (TC 2.A.21) family.</text>
</comment>
<feature type="transmembrane region" description="Helical" evidence="12">
    <location>
        <begin position="153"/>
        <end position="172"/>
    </location>
</feature>
<feature type="transmembrane region" description="Helical" evidence="12">
    <location>
        <begin position="370"/>
        <end position="388"/>
    </location>
</feature>
<dbReference type="InterPro" id="IPR004358">
    <property type="entry name" value="Sig_transdc_His_kin-like_C"/>
</dbReference>
<evidence type="ECO:0000256" key="1">
    <source>
        <dbReference type="ARBA" id="ARBA00000085"/>
    </source>
</evidence>
<dbReference type="OrthoDB" id="9774458at2"/>
<dbReference type="RefSeq" id="WP_135945271.1">
    <property type="nucleotide sequence ID" value="NZ_BMEI01000003.1"/>
</dbReference>
<dbReference type="CDD" id="cd00130">
    <property type="entry name" value="PAS"/>
    <property type="match status" value="1"/>
</dbReference>
<dbReference type="SMART" id="SM00387">
    <property type="entry name" value="HATPase_c"/>
    <property type="match status" value="1"/>
</dbReference>
<evidence type="ECO:0000259" key="14">
    <source>
        <dbReference type="PROSITE" id="PS50110"/>
    </source>
</evidence>
<dbReference type="SUPFAM" id="SSF55874">
    <property type="entry name" value="ATPase domain of HSP90 chaperone/DNA topoisomerase II/histidine kinase"/>
    <property type="match status" value="1"/>
</dbReference>
<keyword evidence="6" id="KW-0808">Transferase</keyword>
<feature type="transmembrane region" description="Helical" evidence="12">
    <location>
        <begin position="184"/>
        <end position="210"/>
    </location>
</feature>
<sequence>MGLTETLLWCVVYVAVLFAIAAVGEARAAPITRHRALRPAIYAFGLGVYCTSWTFYGAVGEASRNGWDYLPIYLGPALIFGLAHPLVHRMVRLGREHNTASIADFLSARFGKSASVGALASSLLVLASLPYIALQLRSAAASLEILLQRPIEFDAALACAIAFAAFALLFGARRPDLGTGNRGLALAVAVESLVKLVAMLAIGLFAWGLWTQMPEGERAQAPAALALAGSSLDLRFWTLTLLAALAALCLPRQFHMSVVEAGRAGDTRTARWAFPAYLGVVALVALPVALAGTARLPGANPDSLILALPVDAGRDGLALLSFLGGLSASAGMVTIASLALSTMVVNDMLGPLLLRKGHRSSEEGLARRLLTYRRLAIVGVVALAYLFHSGMQAPSGLSSIGLIAFAGAAQLGPALIFGLYWRGASRPGALAGIGVGGLCWVVLILAPAYAGLAPIAPAGVDPFAFAALTSLALNTFAFIAAVAFRRTGLVDYIQADAFIRAENAAQERDPVASGTRVADLELLLMRVLGEEEARASLDSFESALGRELKSGDTLTPALAGLAEARLARSVGAASARVLMTRVVQGARISPDEVVALLDETGEKIRSSRDALEESERSVRFYTDNVPALLSYADRDYRLQFANQAYLDFFAIDRSAIGQPMSAYLGETEFHQRKGFMDAALQGQRQEFDVTHPDARGRDRIWQLVYQPRIENGTVLGFYGVYQDVTARREAEIGLKRAYETLEEKVEARTAALRAESQARLELARDLEIARREAEAATASKTRFLAAASHDLLQPLSAARLLTSALEQEMEAAGDRPRDLARRIDRAIENADQLLRALLDISRLDAGGVTPNLSVFSLGLLIEDTANQFAPRAAAKGVELTSVANRLSVYSDRGLMTSVLQNLVSNAVRYTETGRVLVGARRSADAVTLCVYDTGPGIGEDERERVFREFERGSRSTREDRGLGLGLAIVDRIVKRLGHPIRVQSEVGHGTCFQVVIPRASGRAARTNAGSRRAGASLDGLRVLYVEDDPGVLEAGVDAMRRWGCEVEGVPGGKEAMDAFGGNAPDVAVLDYQLEEDETGPELYERLCLQWGVRPPGLLATAERGAAVRDAAARSALDVLSKPLAPAALRASLAAMKRRAGRGA</sequence>
<dbReference type="EMBL" id="SRXV01000003">
    <property type="protein sequence ID" value="TGY92138.1"/>
    <property type="molecule type" value="Genomic_DNA"/>
</dbReference>
<comment type="subcellular location">
    <subcellularLocation>
        <location evidence="2">Membrane</location>
        <topology evidence="2">Multi-pass membrane protein</topology>
    </subcellularLocation>
</comment>
<dbReference type="InterPro" id="IPR003661">
    <property type="entry name" value="HisK_dim/P_dom"/>
</dbReference>
<evidence type="ECO:0000256" key="5">
    <source>
        <dbReference type="ARBA" id="ARBA00022553"/>
    </source>
</evidence>
<dbReference type="InterPro" id="IPR000700">
    <property type="entry name" value="PAS-assoc_C"/>
</dbReference>
<feature type="domain" description="Response regulatory" evidence="14">
    <location>
        <begin position="1021"/>
        <end position="1136"/>
    </location>
</feature>
<dbReference type="GO" id="GO:0005886">
    <property type="term" value="C:plasma membrane"/>
    <property type="evidence" value="ECO:0007669"/>
    <property type="project" value="TreeGrafter"/>
</dbReference>
<feature type="transmembrane region" description="Helical" evidence="12">
    <location>
        <begin position="114"/>
        <end position="133"/>
    </location>
</feature>
<dbReference type="Pfam" id="PF00072">
    <property type="entry name" value="Response_reg"/>
    <property type="match status" value="1"/>
</dbReference>
<dbReference type="Pfam" id="PF02518">
    <property type="entry name" value="HATPase_c"/>
    <property type="match status" value="1"/>
</dbReference>
<dbReference type="InterPro" id="IPR001789">
    <property type="entry name" value="Sig_transdc_resp-reg_receiver"/>
</dbReference>
<evidence type="ECO:0000256" key="3">
    <source>
        <dbReference type="ARBA" id="ARBA00006434"/>
    </source>
</evidence>
<dbReference type="InterPro" id="IPR011006">
    <property type="entry name" value="CheY-like_superfamily"/>
</dbReference>
<evidence type="ECO:0000313" key="17">
    <source>
        <dbReference type="Proteomes" id="UP000305451"/>
    </source>
</evidence>
<organism evidence="16 17">
    <name type="scientific">Marinicauda pacifica</name>
    <dbReference type="NCBI Taxonomy" id="1133559"/>
    <lineage>
        <taxon>Bacteria</taxon>
        <taxon>Pseudomonadati</taxon>
        <taxon>Pseudomonadota</taxon>
        <taxon>Alphaproteobacteria</taxon>
        <taxon>Maricaulales</taxon>
        <taxon>Maricaulaceae</taxon>
        <taxon>Marinicauda</taxon>
    </lineage>
</organism>
<dbReference type="SUPFAM" id="SSF52172">
    <property type="entry name" value="CheY-like"/>
    <property type="match status" value="1"/>
</dbReference>
<keyword evidence="9 12" id="KW-1133">Transmembrane helix</keyword>
<keyword evidence="5 11" id="KW-0597">Phosphoprotein</keyword>
<dbReference type="Gene3D" id="3.30.565.10">
    <property type="entry name" value="Histidine kinase-like ATPase, C-terminal domain"/>
    <property type="match status" value="1"/>
</dbReference>
<protein>
    <recommendedName>
        <fullName evidence="4">histidine kinase</fullName>
        <ecNumber evidence="4">2.7.13.3</ecNumber>
    </recommendedName>
</protein>
<dbReference type="GO" id="GO:0009927">
    <property type="term" value="F:histidine phosphotransfer kinase activity"/>
    <property type="evidence" value="ECO:0007669"/>
    <property type="project" value="TreeGrafter"/>
</dbReference>
<keyword evidence="17" id="KW-1185">Reference proteome</keyword>
<dbReference type="Pfam" id="PF08448">
    <property type="entry name" value="PAS_4"/>
    <property type="match status" value="1"/>
</dbReference>
<proteinExistence type="inferred from homology"/>
<dbReference type="Gene3D" id="1.20.1730.10">
    <property type="entry name" value="Sodium/glucose cotransporter"/>
    <property type="match status" value="1"/>
</dbReference>
<keyword evidence="8" id="KW-0418">Kinase</keyword>
<feature type="transmembrane region" description="Helical" evidence="12">
    <location>
        <begin position="400"/>
        <end position="421"/>
    </location>
</feature>
<dbReference type="InterPro" id="IPR036890">
    <property type="entry name" value="HATPase_C_sf"/>
</dbReference>
<feature type="transmembrane region" description="Helical" evidence="12">
    <location>
        <begin position="70"/>
        <end position="87"/>
    </location>
</feature>
<feature type="transmembrane region" description="Helical" evidence="12">
    <location>
        <begin position="428"/>
        <end position="450"/>
    </location>
</feature>
<dbReference type="SUPFAM" id="SSF55785">
    <property type="entry name" value="PYP-like sensor domain (PAS domain)"/>
    <property type="match status" value="1"/>
</dbReference>
<dbReference type="CDD" id="cd00082">
    <property type="entry name" value="HisKA"/>
    <property type="match status" value="1"/>
</dbReference>
<evidence type="ECO:0000256" key="7">
    <source>
        <dbReference type="ARBA" id="ARBA00022692"/>
    </source>
</evidence>
<evidence type="ECO:0000256" key="11">
    <source>
        <dbReference type="PROSITE-ProRule" id="PRU00169"/>
    </source>
</evidence>
<dbReference type="InterPro" id="IPR038377">
    <property type="entry name" value="Na/Glc_symporter_sf"/>
</dbReference>
<dbReference type="SUPFAM" id="SSF47384">
    <property type="entry name" value="Homodimeric domain of signal transducing histidine kinase"/>
    <property type="match status" value="1"/>
</dbReference>
<feature type="transmembrane region" description="Helical" evidence="12">
    <location>
        <begin position="272"/>
        <end position="296"/>
    </location>
</feature>
<evidence type="ECO:0000259" key="15">
    <source>
        <dbReference type="PROSITE" id="PS50113"/>
    </source>
</evidence>
<comment type="caution">
    <text evidence="16">The sequence shown here is derived from an EMBL/GenBank/DDBJ whole genome shotgun (WGS) entry which is preliminary data.</text>
</comment>